<dbReference type="InterPro" id="IPR023076">
    <property type="entry name" value="HMG_CoA_Rdtase_CS"/>
</dbReference>
<comment type="caution">
    <text evidence="1">The sequence shown here is derived from an EMBL/GenBank/DDBJ whole genome shotgun (WGS) entry which is preliminary data.</text>
</comment>
<dbReference type="GO" id="GO:0004420">
    <property type="term" value="F:hydroxymethylglutaryl-CoA reductase (NADPH) activity"/>
    <property type="evidence" value="ECO:0007669"/>
    <property type="project" value="InterPro"/>
</dbReference>
<sequence>MSFKKKLGMGIATAVLGVGLIGGGTFAYFSDQEVVENSFAAGTLDIGVDPTIAFDINNLKPGDYMTRSFKMTNEGTLDISKVLMNTSFSGTEGFEDHLRVDFLKSDGKVIESLSGKTIRELSQIKNQDITPGFWVWWPLVQEGKGIPIGTEDTIRIKITFVDNGEDQNFLQGANLDVDFALEAHQTEGEEK</sequence>
<reference evidence="2" key="1">
    <citation type="submission" date="2015-07" db="EMBL/GenBank/DDBJ databases">
        <title>Fjat-10053 dsm26.</title>
        <authorList>
            <person name="Liu B."/>
            <person name="Wang J."/>
            <person name="Zhu Y."/>
            <person name="Liu G."/>
            <person name="Chen Q."/>
            <person name="Chen Z."/>
            <person name="Lan J."/>
            <person name="Che J."/>
            <person name="Ge C."/>
            <person name="Shi H."/>
            <person name="Pan Z."/>
            <person name="Liu X."/>
        </authorList>
    </citation>
    <scope>NUCLEOTIDE SEQUENCE [LARGE SCALE GENOMIC DNA]</scope>
    <source>
        <strain evidence="2">DSM 26</strain>
    </source>
</reference>
<evidence type="ECO:0008006" key="3">
    <source>
        <dbReference type="Google" id="ProtNLM"/>
    </source>
</evidence>
<dbReference type="EMBL" id="LGTO01000007">
    <property type="protein sequence ID" value="KNE19746.1"/>
    <property type="molecule type" value="Genomic_DNA"/>
</dbReference>
<dbReference type="OrthoDB" id="2660939at2"/>
<protein>
    <recommendedName>
        <fullName evidence="3">Cell division protein FtsN</fullName>
    </recommendedName>
</protein>
<dbReference type="Pfam" id="PF12389">
    <property type="entry name" value="Peptidase_M73"/>
    <property type="match status" value="1"/>
</dbReference>
<dbReference type="AlphaFoldDB" id="A0A0L0QMF8"/>
<dbReference type="NCBIfam" id="TIGR04088">
    <property type="entry name" value="cognate_SipW"/>
    <property type="match status" value="1"/>
</dbReference>
<dbReference type="Proteomes" id="UP000036780">
    <property type="component" value="Unassembled WGS sequence"/>
</dbReference>
<keyword evidence="2" id="KW-1185">Reference proteome</keyword>
<accession>A0A0L0QMF8</accession>
<organism evidence="1 2">
    <name type="scientific">Virgibacillus pantothenticus</name>
    <dbReference type="NCBI Taxonomy" id="1473"/>
    <lineage>
        <taxon>Bacteria</taxon>
        <taxon>Bacillati</taxon>
        <taxon>Bacillota</taxon>
        <taxon>Bacilli</taxon>
        <taxon>Bacillales</taxon>
        <taxon>Bacillaceae</taxon>
        <taxon>Virgibacillus</taxon>
    </lineage>
</organism>
<dbReference type="PATRIC" id="fig|1473.5.peg.1662"/>
<evidence type="ECO:0000313" key="2">
    <source>
        <dbReference type="Proteomes" id="UP000036780"/>
    </source>
</evidence>
<dbReference type="InterPro" id="IPR023833">
    <property type="entry name" value="Signal_pept_SipW-depend-type"/>
</dbReference>
<dbReference type="PROSITE" id="PS00318">
    <property type="entry name" value="HMG_COA_REDUCTASE_2"/>
    <property type="match status" value="1"/>
</dbReference>
<dbReference type="RefSeq" id="WP_050352299.1">
    <property type="nucleotide sequence ID" value="NZ_BOSN01000008.1"/>
</dbReference>
<dbReference type="GeneID" id="66871188"/>
<name>A0A0L0QMF8_VIRPA</name>
<gene>
    <name evidence="1" type="ORF">AFK71_15035</name>
</gene>
<proteinExistence type="predicted"/>
<dbReference type="InterPro" id="IPR022121">
    <property type="entry name" value="Peptidase_M73_camelysin"/>
</dbReference>
<evidence type="ECO:0000313" key="1">
    <source>
        <dbReference type="EMBL" id="KNE19746.1"/>
    </source>
</evidence>